<feature type="non-terminal residue" evidence="1">
    <location>
        <position position="106"/>
    </location>
</feature>
<proteinExistence type="predicted"/>
<name>X1LQH9_9ZZZZ</name>
<reference evidence="1" key="1">
    <citation type="journal article" date="2014" name="Front. Microbiol.">
        <title>High frequency of phylogenetically diverse reductive dehalogenase-homologous genes in deep subseafloor sedimentary metagenomes.</title>
        <authorList>
            <person name="Kawai M."/>
            <person name="Futagami T."/>
            <person name="Toyoda A."/>
            <person name="Takaki Y."/>
            <person name="Nishi S."/>
            <person name="Hori S."/>
            <person name="Arai W."/>
            <person name="Tsubouchi T."/>
            <person name="Morono Y."/>
            <person name="Uchiyama I."/>
            <person name="Ito T."/>
            <person name="Fujiyama A."/>
            <person name="Inagaki F."/>
            <person name="Takami H."/>
        </authorList>
    </citation>
    <scope>NUCLEOTIDE SEQUENCE</scope>
    <source>
        <strain evidence="1">Expedition CK06-06</strain>
    </source>
</reference>
<dbReference type="AlphaFoldDB" id="X1LQH9"/>
<accession>X1LQH9</accession>
<evidence type="ECO:0000313" key="1">
    <source>
        <dbReference type="EMBL" id="GAH96398.1"/>
    </source>
</evidence>
<organism evidence="1">
    <name type="scientific">marine sediment metagenome</name>
    <dbReference type="NCBI Taxonomy" id="412755"/>
    <lineage>
        <taxon>unclassified sequences</taxon>
        <taxon>metagenomes</taxon>
        <taxon>ecological metagenomes</taxon>
    </lineage>
</organism>
<protein>
    <submittedName>
        <fullName evidence="1">Uncharacterized protein</fullName>
    </submittedName>
</protein>
<comment type="caution">
    <text evidence="1">The sequence shown here is derived from an EMBL/GenBank/DDBJ whole genome shotgun (WGS) entry which is preliminary data.</text>
</comment>
<gene>
    <name evidence="1" type="ORF">S03H2_69308</name>
</gene>
<sequence>MLRMEYLHRVKEYSEKLPNPKSFPVHGATIYAFQDKPYTFGDGFILDLSVREKDKEKLGGRIDRMSPFSNLSGIISSAEESAMLLSEPEFIYDFAIPAYIVFAPNG</sequence>
<dbReference type="EMBL" id="BARU01045769">
    <property type="protein sequence ID" value="GAH96398.1"/>
    <property type="molecule type" value="Genomic_DNA"/>
</dbReference>